<keyword evidence="1" id="KW-0812">Transmembrane</keyword>
<evidence type="ECO:0000256" key="1">
    <source>
        <dbReference type="SAM" id="Phobius"/>
    </source>
</evidence>
<reference evidence="2" key="1">
    <citation type="submission" date="2020-05" db="EMBL/GenBank/DDBJ databases">
        <title>WGS assembly of Panicum virgatum.</title>
        <authorList>
            <person name="Lovell J.T."/>
            <person name="Jenkins J."/>
            <person name="Shu S."/>
            <person name="Juenger T.E."/>
            <person name="Schmutz J."/>
        </authorList>
    </citation>
    <scope>NUCLEOTIDE SEQUENCE</scope>
    <source>
        <strain evidence="2">AP13</strain>
    </source>
</reference>
<feature type="transmembrane region" description="Helical" evidence="1">
    <location>
        <begin position="43"/>
        <end position="61"/>
    </location>
</feature>
<keyword evidence="1" id="KW-0472">Membrane</keyword>
<evidence type="ECO:0000313" key="3">
    <source>
        <dbReference type="Proteomes" id="UP000823388"/>
    </source>
</evidence>
<sequence length="90" mass="10538">MHRSYGMMRRSSCSKTICFCLAGRGNRMNAISSNSRRRGGHRARAKCLNLVFYILLFLIPYKDETLFQSFNLAIILDCRSVDFVYIFRMQ</sequence>
<proteinExistence type="predicted"/>
<dbReference type="EMBL" id="CM029043">
    <property type="protein sequence ID" value="KAG2611692.1"/>
    <property type="molecule type" value="Genomic_DNA"/>
</dbReference>
<dbReference type="Proteomes" id="UP000823388">
    <property type="component" value="Chromosome 4K"/>
</dbReference>
<name>A0A8T0TII0_PANVG</name>
<dbReference type="AlphaFoldDB" id="A0A8T0TII0"/>
<keyword evidence="1" id="KW-1133">Transmembrane helix</keyword>
<accession>A0A8T0TII0</accession>
<comment type="caution">
    <text evidence="2">The sequence shown here is derived from an EMBL/GenBank/DDBJ whole genome shotgun (WGS) entry which is preliminary data.</text>
</comment>
<protein>
    <submittedName>
        <fullName evidence="2">Uncharacterized protein</fullName>
    </submittedName>
</protein>
<evidence type="ECO:0000313" key="2">
    <source>
        <dbReference type="EMBL" id="KAG2611692.1"/>
    </source>
</evidence>
<gene>
    <name evidence="2" type="ORF">PVAP13_4KG108630</name>
</gene>
<organism evidence="2 3">
    <name type="scientific">Panicum virgatum</name>
    <name type="common">Blackwell switchgrass</name>
    <dbReference type="NCBI Taxonomy" id="38727"/>
    <lineage>
        <taxon>Eukaryota</taxon>
        <taxon>Viridiplantae</taxon>
        <taxon>Streptophyta</taxon>
        <taxon>Embryophyta</taxon>
        <taxon>Tracheophyta</taxon>
        <taxon>Spermatophyta</taxon>
        <taxon>Magnoliopsida</taxon>
        <taxon>Liliopsida</taxon>
        <taxon>Poales</taxon>
        <taxon>Poaceae</taxon>
        <taxon>PACMAD clade</taxon>
        <taxon>Panicoideae</taxon>
        <taxon>Panicodae</taxon>
        <taxon>Paniceae</taxon>
        <taxon>Panicinae</taxon>
        <taxon>Panicum</taxon>
        <taxon>Panicum sect. Hiantes</taxon>
    </lineage>
</organism>
<keyword evidence="3" id="KW-1185">Reference proteome</keyword>